<gene>
    <name evidence="3" type="ORF">BN996_02090</name>
</gene>
<keyword evidence="1" id="KW-1133">Transmembrane helix</keyword>
<keyword evidence="1" id="KW-0812">Transmembrane</keyword>
<evidence type="ECO:0000313" key="3">
    <source>
        <dbReference type="EMBL" id="CQR50607.1"/>
    </source>
</evidence>
<feature type="transmembrane region" description="Helical" evidence="1">
    <location>
        <begin position="76"/>
        <end position="99"/>
    </location>
</feature>
<evidence type="ECO:0000313" key="4">
    <source>
        <dbReference type="Proteomes" id="UP000198902"/>
    </source>
</evidence>
<sequence length="163" mass="17218">MTTDPAARSASRSPARRRLQLLLVSVLGLVPWSVQTFTAGSATLLFPWGLVGSATGSVTTITDFFLRFTMGLPDYILAWPVGVACYVVALASALSGVLFGREDVRLTAAGLILAGVTQLEVARGFSVQPGRTAWPVGTVLLWAVAGFLYWSRAGERDAGGSSR</sequence>
<dbReference type="OrthoDB" id="214467at2157"/>
<evidence type="ECO:0000259" key="2">
    <source>
        <dbReference type="Pfam" id="PF26224"/>
    </source>
</evidence>
<keyword evidence="4" id="KW-1185">Reference proteome</keyword>
<dbReference type="InterPro" id="IPR026436">
    <property type="entry name" value="CHP04206"/>
</dbReference>
<organism evidence="3 4">
    <name type="scientific">Haloferax massiliensis</name>
    <dbReference type="NCBI Taxonomy" id="1476858"/>
    <lineage>
        <taxon>Archaea</taxon>
        <taxon>Methanobacteriati</taxon>
        <taxon>Methanobacteriota</taxon>
        <taxon>Stenosarchaea group</taxon>
        <taxon>Halobacteria</taxon>
        <taxon>Halobacteriales</taxon>
        <taxon>Haloferacaceae</taxon>
        <taxon>Haloferax</taxon>
    </lineage>
</organism>
<dbReference type="Pfam" id="PF26224">
    <property type="entry name" value="DUF8050"/>
    <property type="match status" value="1"/>
</dbReference>
<proteinExistence type="predicted"/>
<dbReference type="RefSeq" id="WP_089778762.1">
    <property type="nucleotide sequence ID" value="NZ_CABLRR010000002.1"/>
</dbReference>
<dbReference type="Proteomes" id="UP000198902">
    <property type="component" value="Unassembled WGS sequence"/>
</dbReference>
<name>A0A0D6JRV1_9EURY</name>
<feature type="transmembrane region" description="Helical" evidence="1">
    <location>
        <begin position="132"/>
        <end position="150"/>
    </location>
</feature>
<protein>
    <recommendedName>
        <fullName evidence="2">DUF8050 domain-containing protein</fullName>
    </recommendedName>
</protein>
<dbReference type="EMBL" id="CSTE01000002">
    <property type="protein sequence ID" value="CQR50607.1"/>
    <property type="molecule type" value="Genomic_DNA"/>
</dbReference>
<keyword evidence="1" id="KW-0472">Membrane</keyword>
<feature type="domain" description="DUF8050" evidence="2">
    <location>
        <begin position="2"/>
        <end position="155"/>
    </location>
</feature>
<feature type="transmembrane region" description="Helical" evidence="1">
    <location>
        <begin position="106"/>
        <end position="126"/>
    </location>
</feature>
<dbReference type="InterPro" id="IPR058363">
    <property type="entry name" value="DUF8050"/>
</dbReference>
<accession>A0A0D6JRV1</accession>
<evidence type="ECO:0000256" key="1">
    <source>
        <dbReference type="SAM" id="Phobius"/>
    </source>
</evidence>
<reference evidence="4" key="1">
    <citation type="submission" date="2015-03" db="EMBL/GenBank/DDBJ databases">
        <authorList>
            <person name="Urmite Genomes"/>
        </authorList>
    </citation>
    <scope>NUCLEOTIDE SEQUENCE [LARGE SCALE GENOMIC DNA]</scope>
    <source>
        <strain evidence="4">Arc-Hr</strain>
    </source>
</reference>
<dbReference type="NCBIfam" id="TIGR04206">
    <property type="entry name" value="near_ArtA"/>
    <property type="match status" value="1"/>
</dbReference>
<dbReference type="AlphaFoldDB" id="A0A0D6JRV1"/>